<protein>
    <submittedName>
        <fullName evidence="1">Uncharacterized protein</fullName>
    </submittedName>
</protein>
<dbReference type="AlphaFoldDB" id="A0A6C0C562"/>
<sequence>MSNFPIPNAIPTSMVLANKPQEIKALLQQYRVAVIALTDVNVVDKILAIHETQFYRTANAVFNSDNQVSEPTLDEKLRP</sequence>
<dbReference type="EMBL" id="MN739336">
    <property type="protein sequence ID" value="QHS99231.1"/>
    <property type="molecule type" value="Genomic_DNA"/>
</dbReference>
<proteinExistence type="predicted"/>
<name>A0A6C0C562_9ZZZZ</name>
<accession>A0A6C0C562</accession>
<evidence type="ECO:0000313" key="1">
    <source>
        <dbReference type="EMBL" id="QHS99231.1"/>
    </source>
</evidence>
<organism evidence="1">
    <name type="scientific">viral metagenome</name>
    <dbReference type="NCBI Taxonomy" id="1070528"/>
    <lineage>
        <taxon>unclassified sequences</taxon>
        <taxon>metagenomes</taxon>
        <taxon>organismal metagenomes</taxon>
    </lineage>
</organism>
<reference evidence="1" key="1">
    <citation type="journal article" date="2020" name="Nature">
        <title>Giant virus diversity and host interactions through global metagenomics.</title>
        <authorList>
            <person name="Schulz F."/>
            <person name="Roux S."/>
            <person name="Paez-Espino D."/>
            <person name="Jungbluth S."/>
            <person name="Walsh D.A."/>
            <person name="Denef V.J."/>
            <person name="McMahon K.D."/>
            <person name="Konstantinidis K.T."/>
            <person name="Eloe-Fadrosh E.A."/>
            <person name="Kyrpides N.C."/>
            <person name="Woyke T."/>
        </authorList>
    </citation>
    <scope>NUCLEOTIDE SEQUENCE</scope>
    <source>
        <strain evidence="1">GVMAG-M-3300020185-33</strain>
    </source>
</reference>